<feature type="transmembrane region" description="Helical" evidence="9">
    <location>
        <begin position="249"/>
        <end position="272"/>
    </location>
</feature>
<feature type="transmembrane region" description="Helical" evidence="9">
    <location>
        <begin position="64"/>
        <end position="85"/>
    </location>
</feature>
<accession>A0A7J5UN96</accession>
<organism evidence="10 11">
    <name type="scientific">Georgenia thermotolerans</name>
    <dbReference type="NCBI Taxonomy" id="527326"/>
    <lineage>
        <taxon>Bacteria</taxon>
        <taxon>Bacillati</taxon>
        <taxon>Actinomycetota</taxon>
        <taxon>Actinomycetes</taxon>
        <taxon>Micrococcales</taxon>
        <taxon>Bogoriellaceae</taxon>
        <taxon>Georgenia</taxon>
    </lineage>
</organism>
<reference evidence="10 11" key="1">
    <citation type="submission" date="2019-10" db="EMBL/GenBank/DDBJ databases">
        <title>Georgenia wutianyii sp. nov. and Georgenia yuyongxinii sp. nov. isolated from plateau pika (Ochotona curzoniae) in the Qinghai-Tibet plateau of China.</title>
        <authorList>
            <person name="Tian Z."/>
        </authorList>
    </citation>
    <scope>NUCLEOTIDE SEQUENCE [LARGE SCALE GENOMIC DNA]</scope>
    <source>
        <strain evidence="10 11">DSM 21501</strain>
    </source>
</reference>
<dbReference type="Pfam" id="PF02653">
    <property type="entry name" value="BPD_transp_2"/>
    <property type="match status" value="1"/>
</dbReference>
<keyword evidence="6 9" id="KW-1133">Transmembrane helix</keyword>
<name>A0A7J5UN96_9MICO</name>
<evidence type="ECO:0000256" key="8">
    <source>
        <dbReference type="ARBA" id="ARBA00039381"/>
    </source>
</evidence>
<protein>
    <recommendedName>
        <fullName evidence="8">Autoinducer 2 import system permease protein LsrD</fullName>
    </recommendedName>
</protein>
<keyword evidence="11" id="KW-1185">Reference proteome</keyword>
<keyword evidence="5 9" id="KW-0812">Transmembrane</keyword>
<keyword evidence="2" id="KW-0813">Transport</keyword>
<dbReference type="RefSeq" id="WP_152204437.1">
    <property type="nucleotide sequence ID" value="NZ_VUKF01000053.1"/>
</dbReference>
<dbReference type="PANTHER" id="PTHR32196:SF71">
    <property type="entry name" value="AUTOINDUCER 2 IMPORT SYSTEM PERMEASE PROTEIN LSRD"/>
    <property type="match status" value="1"/>
</dbReference>
<gene>
    <name evidence="10" type="ORF">GB883_11975</name>
</gene>
<sequence>MTARPEAPAPQARPRAAESLRARLVRAVLTQRIVLLAILLVLVVVVMMALDATGRLSAAYNPDYMAAALINAVPLMMLGLAELVVIVSGRGGIDLSVGANVSLTGMIFGFAYGLWGWPLPLAIVVALVVGALLGLVNGVLVAYLGFPPLIATLATYYAYLSLALVSNGQKPINTAPIQGLYSASGSVQLPLVGQYLPLVPAGVFLFLLPTVVVVWLLMARSTYGRALYGIGTNDVAARWAGLDVGRSRMLAYVIAGAIAGLVAVVTVSQFASARPDAGTSGNGMALPAITIAVLGGVAITGGVGRVLGVFLAALLIVWLNAGLLLAFSGNLSSQIQLLALGVILIAAALLNGVATRRYGGTQQ</sequence>
<evidence type="ECO:0000256" key="2">
    <source>
        <dbReference type="ARBA" id="ARBA00022448"/>
    </source>
</evidence>
<dbReference type="InterPro" id="IPR001851">
    <property type="entry name" value="ABC_transp_permease"/>
</dbReference>
<dbReference type="OrthoDB" id="3185552at2"/>
<dbReference type="GO" id="GO:0022857">
    <property type="term" value="F:transmembrane transporter activity"/>
    <property type="evidence" value="ECO:0007669"/>
    <property type="project" value="InterPro"/>
</dbReference>
<dbReference type="EMBL" id="WHJE01000052">
    <property type="protein sequence ID" value="KAE8763866.1"/>
    <property type="molecule type" value="Genomic_DNA"/>
</dbReference>
<evidence type="ECO:0000256" key="1">
    <source>
        <dbReference type="ARBA" id="ARBA00004651"/>
    </source>
</evidence>
<keyword evidence="4" id="KW-0997">Cell inner membrane</keyword>
<dbReference type="GO" id="GO:0005886">
    <property type="term" value="C:plasma membrane"/>
    <property type="evidence" value="ECO:0007669"/>
    <property type="project" value="UniProtKB-SubCell"/>
</dbReference>
<dbReference type="AlphaFoldDB" id="A0A7J5UN96"/>
<feature type="transmembrane region" description="Helical" evidence="9">
    <location>
        <begin position="33"/>
        <end position="52"/>
    </location>
</feature>
<comment type="caution">
    <text evidence="10">The sequence shown here is derived from an EMBL/GenBank/DDBJ whole genome shotgun (WGS) entry which is preliminary data.</text>
</comment>
<feature type="transmembrane region" description="Helical" evidence="9">
    <location>
        <begin position="195"/>
        <end position="218"/>
    </location>
</feature>
<keyword evidence="3" id="KW-1003">Cell membrane</keyword>
<dbReference type="CDD" id="cd06579">
    <property type="entry name" value="TM_PBP1_transp_AraH_like"/>
    <property type="match status" value="1"/>
</dbReference>
<feature type="transmembrane region" description="Helical" evidence="9">
    <location>
        <begin position="310"/>
        <end position="329"/>
    </location>
</feature>
<evidence type="ECO:0000256" key="7">
    <source>
        <dbReference type="ARBA" id="ARBA00023136"/>
    </source>
</evidence>
<evidence type="ECO:0000256" key="3">
    <source>
        <dbReference type="ARBA" id="ARBA00022475"/>
    </source>
</evidence>
<evidence type="ECO:0000256" key="4">
    <source>
        <dbReference type="ARBA" id="ARBA00022519"/>
    </source>
</evidence>
<dbReference type="Proteomes" id="UP000451860">
    <property type="component" value="Unassembled WGS sequence"/>
</dbReference>
<feature type="transmembrane region" description="Helical" evidence="9">
    <location>
        <begin position="149"/>
        <end position="166"/>
    </location>
</feature>
<feature type="transmembrane region" description="Helical" evidence="9">
    <location>
        <begin position="121"/>
        <end position="142"/>
    </location>
</feature>
<feature type="transmembrane region" description="Helical" evidence="9">
    <location>
        <begin position="97"/>
        <end position="115"/>
    </location>
</feature>
<feature type="transmembrane region" description="Helical" evidence="9">
    <location>
        <begin position="284"/>
        <end position="303"/>
    </location>
</feature>
<evidence type="ECO:0000313" key="10">
    <source>
        <dbReference type="EMBL" id="KAE8763866.1"/>
    </source>
</evidence>
<dbReference type="PANTHER" id="PTHR32196">
    <property type="entry name" value="ABC TRANSPORTER PERMEASE PROTEIN YPHD-RELATED-RELATED"/>
    <property type="match status" value="1"/>
</dbReference>
<proteinExistence type="predicted"/>
<keyword evidence="7 9" id="KW-0472">Membrane</keyword>
<evidence type="ECO:0000256" key="6">
    <source>
        <dbReference type="ARBA" id="ARBA00022989"/>
    </source>
</evidence>
<comment type="subcellular location">
    <subcellularLocation>
        <location evidence="1">Cell membrane</location>
        <topology evidence="1">Multi-pass membrane protein</topology>
    </subcellularLocation>
</comment>
<evidence type="ECO:0000256" key="9">
    <source>
        <dbReference type="SAM" id="Phobius"/>
    </source>
</evidence>
<evidence type="ECO:0000313" key="11">
    <source>
        <dbReference type="Proteomes" id="UP000451860"/>
    </source>
</evidence>
<feature type="transmembrane region" description="Helical" evidence="9">
    <location>
        <begin position="335"/>
        <end position="354"/>
    </location>
</feature>
<evidence type="ECO:0000256" key="5">
    <source>
        <dbReference type="ARBA" id="ARBA00022692"/>
    </source>
</evidence>